<protein>
    <recommendedName>
        <fullName evidence="2">Fungal-type protein kinase domain-containing protein</fullName>
    </recommendedName>
</protein>
<feature type="region of interest" description="Disordered" evidence="1">
    <location>
        <begin position="251"/>
        <end position="307"/>
    </location>
</feature>
<evidence type="ECO:0000259" key="2">
    <source>
        <dbReference type="Pfam" id="PF17667"/>
    </source>
</evidence>
<dbReference type="PANTHER" id="PTHR38248">
    <property type="entry name" value="FUNK1 6"/>
    <property type="match status" value="1"/>
</dbReference>
<dbReference type="AlphaFoldDB" id="A0A4Q9PW99"/>
<dbReference type="SUPFAM" id="SSF56112">
    <property type="entry name" value="Protein kinase-like (PK-like)"/>
    <property type="match status" value="1"/>
</dbReference>
<proteinExistence type="predicted"/>
<gene>
    <name evidence="3" type="ORF">BD310DRAFT_439583</name>
</gene>
<dbReference type="PROSITE" id="PS00109">
    <property type="entry name" value="PROTEIN_KINASE_TYR"/>
    <property type="match status" value="1"/>
</dbReference>
<evidence type="ECO:0000256" key="1">
    <source>
        <dbReference type="SAM" id="MobiDB-lite"/>
    </source>
</evidence>
<dbReference type="Proteomes" id="UP000292082">
    <property type="component" value="Unassembled WGS sequence"/>
</dbReference>
<accession>A0A4Q9PW99</accession>
<dbReference type="Pfam" id="PF17667">
    <property type="entry name" value="Pkinase_fungal"/>
    <property type="match status" value="1"/>
</dbReference>
<evidence type="ECO:0000313" key="4">
    <source>
        <dbReference type="Proteomes" id="UP000292082"/>
    </source>
</evidence>
<dbReference type="EMBL" id="ML145119">
    <property type="protein sequence ID" value="TBU58913.1"/>
    <property type="molecule type" value="Genomic_DNA"/>
</dbReference>
<feature type="compositionally biased region" description="Polar residues" evidence="1">
    <location>
        <begin position="255"/>
        <end position="273"/>
    </location>
</feature>
<dbReference type="InterPro" id="IPR011009">
    <property type="entry name" value="Kinase-like_dom_sf"/>
</dbReference>
<dbReference type="InterPro" id="IPR008266">
    <property type="entry name" value="Tyr_kinase_AS"/>
</dbReference>
<organism evidence="3 4">
    <name type="scientific">Dichomitus squalens</name>
    <dbReference type="NCBI Taxonomy" id="114155"/>
    <lineage>
        <taxon>Eukaryota</taxon>
        <taxon>Fungi</taxon>
        <taxon>Dikarya</taxon>
        <taxon>Basidiomycota</taxon>
        <taxon>Agaricomycotina</taxon>
        <taxon>Agaricomycetes</taxon>
        <taxon>Polyporales</taxon>
        <taxon>Polyporaceae</taxon>
        <taxon>Dichomitus</taxon>
    </lineage>
</organism>
<feature type="compositionally biased region" description="Basic and acidic residues" evidence="1">
    <location>
        <begin position="374"/>
        <end position="387"/>
    </location>
</feature>
<feature type="compositionally biased region" description="Polar residues" evidence="1">
    <location>
        <begin position="285"/>
        <end position="302"/>
    </location>
</feature>
<dbReference type="PANTHER" id="PTHR38248:SF2">
    <property type="entry name" value="FUNK1 11"/>
    <property type="match status" value="1"/>
</dbReference>
<feature type="domain" description="Fungal-type protein kinase" evidence="2">
    <location>
        <begin position="78"/>
        <end position="166"/>
    </location>
</feature>
<name>A0A4Q9PW99_9APHY</name>
<dbReference type="InterPro" id="IPR040976">
    <property type="entry name" value="Pkinase_fungal"/>
</dbReference>
<dbReference type="GO" id="GO:0004672">
    <property type="term" value="F:protein kinase activity"/>
    <property type="evidence" value="ECO:0007669"/>
    <property type="project" value="InterPro"/>
</dbReference>
<reference evidence="3 4" key="1">
    <citation type="submission" date="2019-01" db="EMBL/GenBank/DDBJ databases">
        <title>Draft genome sequences of three monokaryotic isolates of the white-rot basidiomycete fungus Dichomitus squalens.</title>
        <authorList>
            <consortium name="DOE Joint Genome Institute"/>
            <person name="Lopez S.C."/>
            <person name="Andreopoulos B."/>
            <person name="Pangilinan J."/>
            <person name="Lipzen A."/>
            <person name="Riley R."/>
            <person name="Ahrendt S."/>
            <person name="Ng V."/>
            <person name="Barry K."/>
            <person name="Daum C."/>
            <person name="Grigoriev I.V."/>
            <person name="Hilden K.S."/>
            <person name="Makela M.R."/>
            <person name="de Vries R.P."/>
        </authorList>
    </citation>
    <scope>NUCLEOTIDE SEQUENCE [LARGE SCALE GENOMIC DNA]</scope>
    <source>
        <strain evidence="3 4">CBS 464.89</strain>
    </source>
</reference>
<sequence>MMMRGPKTVSRRRREPTVALALVHHRGLRMNLLLDRTNTIVWWRRRCACPWRNSSTGCSSSRSCWIVLLAATLPEPFTKILHRDISGGNILILPCLHEEPGGSYIEWSGLLTDWEMSKPLPDGVAGEARQPERTGTWQFLSVAILSRLKEVEICDELESFFYVILYYAVRYLRSNIGDGVIGTWIHTFFDTYGFDGKTYVCGQAKLNAIENGKLIISAGKTLKFDSPMDDVIAELLSWFKAHHTVTMHELKSQELKNNPSASRNASTSTSVVKSFSARRRRRPSKSQALQEVMSTTPSQAEQRPSEKELKLSGLLKAHRDMHDWLAGAIDLEKPDALAWKMDDKVGERIPKDYHPPAQVFGPTLPATLAHIKRPRLEKPKLEDEREAMPFSRLTAPGDLPPREPRTPQREPPFVSKTGHPILERE</sequence>
<feature type="region of interest" description="Disordered" evidence="1">
    <location>
        <begin position="373"/>
        <end position="425"/>
    </location>
</feature>
<keyword evidence="4" id="KW-1185">Reference proteome</keyword>
<evidence type="ECO:0000313" key="3">
    <source>
        <dbReference type="EMBL" id="TBU58913.1"/>
    </source>
</evidence>